<reference evidence="7 8" key="1">
    <citation type="submission" date="2020-05" db="EMBL/GenBank/DDBJ databases">
        <title>Complete genome sequence of Hymenobacter sp. TS19 in Coasted Sand Dune.</title>
        <authorList>
            <person name="Lee J.-H."/>
            <person name="Jung J.-H."/>
            <person name="Jeong S."/>
            <person name="Zhao L."/>
            <person name="Kim M.-K."/>
            <person name="Seo H.-S."/>
            <person name="Lim S."/>
        </authorList>
    </citation>
    <scope>NUCLEOTIDE SEQUENCE [LARGE SCALE GENOMIC DNA]</scope>
    <source>
        <strain evidence="7 8">TS19</strain>
    </source>
</reference>
<dbReference type="Gene3D" id="3.40.50.1100">
    <property type="match status" value="2"/>
</dbReference>
<evidence type="ECO:0000256" key="1">
    <source>
        <dbReference type="ARBA" id="ARBA00001933"/>
    </source>
</evidence>
<evidence type="ECO:0000256" key="2">
    <source>
        <dbReference type="ARBA" id="ARBA00008639"/>
    </source>
</evidence>
<dbReference type="AlphaFoldDB" id="A0A6M6BH14"/>
<evidence type="ECO:0000313" key="7">
    <source>
        <dbReference type="EMBL" id="QJX47114.1"/>
    </source>
</evidence>
<proteinExistence type="inferred from homology"/>
<accession>A0A6M6BH14</accession>
<gene>
    <name evidence="7" type="ORF">HMJ29_09270</name>
</gene>
<evidence type="ECO:0000256" key="5">
    <source>
        <dbReference type="PIRSR" id="PIRSR006278-2"/>
    </source>
</evidence>
<feature type="active site" description="Nucleophile" evidence="4">
    <location>
        <position position="80"/>
    </location>
</feature>
<evidence type="ECO:0000259" key="6">
    <source>
        <dbReference type="Pfam" id="PF00291"/>
    </source>
</evidence>
<comment type="cofactor">
    <cofactor evidence="1">
        <name>pyridoxal 5'-phosphate</name>
        <dbReference type="ChEBI" id="CHEBI:597326"/>
    </cofactor>
</comment>
<dbReference type="InterPro" id="IPR001926">
    <property type="entry name" value="TrpB-like_PALP"/>
</dbReference>
<dbReference type="Proteomes" id="UP000501623">
    <property type="component" value="Chromosome"/>
</dbReference>
<keyword evidence="8" id="KW-1185">Reference proteome</keyword>
<dbReference type="GO" id="GO:0019148">
    <property type="term" value="F:D-cysteine desulfhydrase activity"/>
    <property type="evidence" value="ECO:0007669"/>
    <property type="project" value="TreeGrafter"/>
</dbReference>
<protein>
    <submittedName>
        <fullName evidence="7">1-aminocyclopropane-1-carboxylate deaminase/D-cysteine desulfhydrase</fullName>
    </submittedName>
</protein>
<evidence type="ECO:0000256" key="4">
    <source>
        <dbReference type="PIRSR" id="PIRSR006278-1"/>
    </source>
</evidence>
<dbReference type="PANTHER" id="PTHR43780">
    <property type="entry name" value="1-AMINOCYCLOPROPANE-1-CARBOXYLATE DEAMINASE-RELATED"/>
    <property type="match status" value="1"/>
</dbReference>
<feature type="modified residue" description="N6-(pyridoxal phosphate)lysine" evidence="5">
    <location>
        <position position="53"/>
    </location>
</feature>
<feature type="domain" description="Tryptophan synthase beta chain-like PALP" evidence="6">
    <location>
        <begin position="30"/>
        <end position="304"/>
    </location>
</feature>
<evidence type="ECO:0000256" key="3">
    <source>
        <dbReference type="ARBA" id="ARBA00022898"/>
    </source>
</evidence>
<sequence>MTLHSLTSLPSSLNRSYAAMLLQHLQEPAADRAGVRLLLLRDDLLHPQLPGNKWRKLKYNLQEARRLGHSTLLTFGGAYSNHLAAVAAAGHLTGLRTIGIVRGQELGQSPLNPTLTQARANGMELHFIDRATYRRKQEPEVLGQLLRTFGPAYLLPEGGSNTLALPGCAELVQELEAEIDFDYLCVACGTGGTLAGLLTGLRGQREALGFAALKGADFLRDDINQLTQQATGTMYTNWSLQTAYHGGGYARLSPELLQFIQAFKQRHQILLDPIYTSKMLVGVLDLLDNGYFRRDSTVVAVHTGGLQAWAGFEQRLGLGVYAT</sequence>
<evidence type="ECO:0000313" key="8">
    <source>
        <dbReference type="Proteomes" id="UP000501623"/>
    </source>
</evidence>
<keyword evidence="3 5" id="KW-0663">Pyridoxal phosphate</keyword>
<dbReference type="InterPro" id="IPR027278">
    <property type="entry name" value="ACCD_DCysDesulf"/>
</dbReference>
<dbReference type="InterPro" id="IPR036052">
    <property type="entry name" value="TrpB-like_PALP_sf"/>
</dbReference>
<dbReference type="PIRSF" id="PIRSF006278">
    <property type="entry name" value="ACCD_DCysDesulf"/>
    <property type="match status" value="1"/>
</dbReference>
<comment type="similarity">
    <text evidence="2">Belongs to the ACC deaminase/D-cysteine desulfhydrase family.</text>
</comment>
<dbReference type="PANTHER" id="PTHR43780:SF2">
    <property type="entry name" value="1-AMINOCYCLOPROPANE-1-CARBOXYLATE DEAMINASE-RELATED"/>
    <property type="match status" value="1"/>
</dbReference>
<dbReference type="SUPFAM" id="SSF53686">
    <property type="entry name" value="Tryptophan synthase beta subunit-like PLP-dependent enzymes"/>
    <property type="match status" value="1"/>
</dbReference>
<dbReference type="EMBL" id="CP053538">
    <property type="protein sequence ID" value="QJX47114.1"/>
    <property type="molecule type" value="Genomic_DNA"/>
</dbReference>
<dbReference type="Pfam" id="PF00291">
    <property type="entry name" value="PALP"/>
    <property type="match status" value="1"/>
</dbReference>
<dbReference type="KEGG" id="hts:HMJ29_09270"/>
<name>A0A6M6BH14_9BACT</name>
<organism evidence="7 8">
    <name type="scientific">Hymenobacter taeanensis</name>
    <dbReference type="NCBI Taxonomy" id="2735321"/>
    <lineage>
        <taxon>Bacteria</taxon>
        <taxon>Pseudomonadati</taxon>
        <taxon>Bacteroidota</taxon>
        <taxon>Cytophagia</taxon>
        <taxon>Cytophagales</taxon>
        <taxon>Hymenobacteraceae</taxon>
        <taxon>Hymenobacter</taxon>
    </lineage>
</organism>